<evidence type="ECO:0000256" key="5">
    <source>
        <dbReference type="ARBA" id="ARBA00023136"/>
    </source>
</evidence>
<evidence type="ECO:0000256" key="3">
    <source>
        <dbReference type="ARBA" id="ARBA00022692"/>
    </source>
</evidence>
<keyword evidence="4 7" id="KW-1133">Transmembrane helix</keyword>
<dbReference type="Proteomes" id="UP000799423">
    <property type="component" value="Unassembled WGS sequence"/>
</dbReference>
<feature type="transmembrane region" description="Helical" evidence="7">
    <location>
        <begin position="187"/>
        <end position="206"/>
    </location>
</feature>
<evidence type="ECO:0000256" key="2">
    <source>
        <dbReference type="ARBA" id="ARBA00010199"/>
    </source>
</evidence>
<dbReference type="GO" id="GO:1990961">
    <property type="term" value="P:xenobiotic detoxification by transmembrane export across the plasma membrane"/>
    <property type="evidence" value="ECO:0007669"/>
    <property type="project" value="InterPro"/>
</dbReference>
<proteinExistence type="inferred from homology"/>
<feature type="transmembrane region" description="Helical" evidence="7">
    <location>
        <begin position="147"/>
        <end position="167"/>
    </location>
</feature>
<dbReference type="GO" id="GO:0042910">
    <property type="term" value="F:xenobiotic transmembrane transporter activity"/>
    <property type="evidence" value="ECO:0007669"/>
    <property type="project" value="InterPro"/>
</dbReference>
<dbReference type="InterPro" id="IPR045069">
    <property type="entry name" value="MATE_euk"/>
</dbReference>
<comment type="similarity">
    <text evidence="2">Belongs to the multi antimicrobial extrusion (MATE) (TC 2.A.66.1) family.</text>
</comment>
<reference evidence="8" key="1">
    <citation type="submission" date="2020-01" db="EMBL/GenBank/DDBJ databases">
        <authorList>
            <consortium name="DOE Joint Genome Institute"/>
            <person name="Haridas S."/>
            <person name="Albert R."/>
            <person name="Binder M."/>
            <person name="Bloem J."/>
            <person name="Labutti K."/>
            <person name="Salamov A."/>
            <person name="Andreopoulos B."/>
            <person name="Baker S.E."/>
            <person name="Barry K."/>
            <person name="Bills G."/>
            <person name="Bluhm B.H."/>
            <person name="Cannon C."/>
            <person name="Castanera R."/>
            <person name="Culley D.E."/>
            <person name="Daum C."/>
            <person name="Ezra D."/>
            <person name="Gonzalez J.B."/>
            <person name="Henrissat B."/>
            <person name="Kuo A."/>
            <person name="Liang C."/>
            <person name="Lipzen A."/>
            <person name="Lutzoni F."/>
            <person name="Magnuson J."/>
            <person name="Mondo S."/>
            <person name="Nolan M."/>
            <person name="Ohm R."/>
            <person name="Pangilinan J."/>
            <person name="Park H.-J."/>
            <person name="Ramirez L."/>
            <person name="Alfaro M."/>
            <person name="Sun H."/>
            <person name="Tritt A."/>
            <person name="Yoshinaga Y."/>
            <person name="Zwiers L.-H."/>
            <person name="Turgeon B.G."/>
            <person name="Goodwin S.B."/>
            <person name="Spatafora J.W."/>
            <person name="Crous P.W."/>
            <person name="Grigoriev I.V."/>
        </authorList>
    </citation>
    <scope>NUCLEOTIDE SEQUENCE</scope>
    <source>
        <strain evidence="8">IPT5</strain>
    </source>
</reference>
<evidence type="ECO:0000256" key="7">
    <source>
        <dbReference type="SAM" id="Phobius"/>
    </source>
</evidence>
<keyword evidence="5 7" id="KW-0472">Membrane</keyword>
<evidence type="ECO:0000256" key="6">
    <source>
        <dbReference type="SAM" id="MobiDB-lite"/>
    </source>
</evidence>
<feature type="transmembrane region" description="Helical" evidence="7">
    <location>
        <begin position="366"/>
        <end position="388"/>
    </location>
</feature>
<evidence type="ECO:0000313" key="8">
    <source>
        <dbReference type="EMBL" id="KAF2850936.1"/>
    </source>
</evidence>
<feature type="compositionally biased region" description="Polar residues" evidence="6">
    <location>
        <begin position="35"/>
        <end position="47"/>
    </location>
</feature>
<dbReference type="Pfam" id="PF01554">
    <property type="entry name" value="MatE"/>
    <property type="match status" value="2"/>
</dbReference>
<feature type="region of interest" description="Disordered" evidence="6">
    <location>
        <begin position="1"/>
        <end position="47"/>
    </location>
</feature>
<dbReference type="InterPro" id="IPR002528">
    <property type="entry name" value="MATE_fam"/>
</dbReference>
<feature type="transmembrane region" description="Helical" evidence="7">
    <location>
        <begin position="466"/>
        <end position="489"/>
    </location>
</feature>
<name>A0A6A7B5Z1_9PLEO</name>
<dbReference type="GO" id="GO:0015297">
    <property type="term" value="F:antiporter activity"/>
    <property type="evidence" value="ECO:0007669"/>
    <property type="project" value="InterPro"/>
</dbReference>
<evidence type="ECO:0000313" key="9">
    <source>
        <dbReference type="Proteomes" id="UP000799423"/>
    </source>
</evidence>
<feature type="transmembrane region" description="Helical" evidence="7">
    <location>
        <begin position="218"/>
        <end position="238"/>
    </location>
</feature>
<dbReference type="OrthoDB" id="2126698at2759"/>
<dbReference type="NCBIfam" id="TIGR00797">
    <property type="entry name" value="matE"/>
    <property type="match status" value="1"/>
</dbReference>
<evidence type="ECO:0000256" key="4">
    <source>
        <dbReference type="ARBA" id="ARBA00022989"/>
    </source>
</evidence>
<accession>A0A6A7B5Z1</accession>
<dbReference type="EMBL" id="MU006304">
    <property type="protein sequence ID" value="KAF2850936.1"/>
    <property type="molecule type" value="Genomic_DNA"/>
</dbReference>
<keyword evidence="9" id="KW-1185">Reference proteome</keyword>
<protein>
    <submittedName>
        <fullName evidence="8">MATE efflux family protein-like protein subfamily</fullName>
    </submittedName>
</protein>
<feature type="transmembrane region" description="Helical" evidence="7">
    <location>
        <begin position="440"/>
        <end position="460"/>
    </location>
</feature>
<sequence length="525" mass="57176">MDSDTSKTKSWLPRFLRPSQKSESDSTPDERTSLLPPSQDQEWTSGDSLEFEDASSTKFQLLLQELWILMKGSLPVVIAYALQNSLQTVSVLIVGRLSPEALATAAFSYMFAMATGWLVALGGTTAIDTLASATFTGSKNRHDLGIILQRSFVVLLAFYMPIAILWFCSEPLFKALGQEDYIARDSARFLSVLAPGGIGYIYFEALKKYLQAQEIMRPGTYVLLITSPLSAGLNYLFVYTFDMGLLGAPLATGIAYWASFLLLLAYARFVDGWECWGGWDRKCLQNMGTFSRLAILGVIHVGTEWWAFEIVALVAGKLGTIPLAAQSVIMTTDQVMNTIPFGVGVATSSRVGNLLGSRNPKGAARAANTAAVLSMILGALVLAVLLGVKDFYAKIFNDDVEVIKLTAQIMPYVALFQIADGLNGSCGGALRGMGRQHIGATVNIVSYYCGALPLGIWLAFHGWGLGGLWVGQCIALYLVGFGEWAIVAWSNWDYQVKKAFERMDSDERAELGVPTEENFPNGASR</sequence>
<feature type="transmembrane region" description="Helical" evidence="7">
    <location>
        <begin position="250"/>
        <end position="269"/>
    </location>
</feature>
<organism evidence="8 9">
    <name type="scientific">Plenodomus tracheiphilus IPT5</name>
    <dbReference type="NCBI Taxonomy" id="1408161"/>
    <lineage>
        <taxon>Eukaryota</taxon>
        <taxon>Fungi</taxon>
        <taxon>Dikarya</taxon>
        <taxon>Ascomycota</taxon>
        <taxon>Pezizomycotina</taxon>
        <taxon>Dothideomycetes</taxon>
        <taxon>Pleosporomycetidae</taxon>
        <taxon>Pleosporales</taxon>
        <taxon>Pleosporineae</taxon>
        <taxon>Leptosphaeriaceae</taxon>
        <taxon>Plenodomus</taxon>
    </lineage>
</organism>
<feature type="compositionally biased region" description="Basic and acidic residues" evidence="6">
    <location>
        <begin position="20"/>
        <end position="32"/>
    </location>
</feature>
<comment type="subcellular location">
    <subcellularLocation>
        <location evidence="1">Membrane</location>
        <topology evidence="1">Multi-pass membrane protein</topology>
    </subcellularLocation>
</comment>
<dbReference type="CDD" id="cd13132">
    <property type="entry name" value="MATE_eukaryotic"/>
    <property type="match status" value="1"/>
</dbReference>
<dbReference type="PANTHER" id="PTHR11206">
    <property type="entry name" value="MULTIDRUG RESISTANCE PROTEIN"/>
    <property type="match status" value="1"/>
</dbReference>
<dbReference type="GO" id="GO:0016020">
    <property type="term" value="C:membrane"/>
    <property type="evidence" value="ECO:0007669"/>
    <property type="project" value="UniProtKB-SubCell"/>
</dbReference>
<gene>
    <name evidence="8" type="ORF">T440DRAFT_75274</name>
</gene>
<keyword evidence="3 7" id="KW-0812">Transmembrane</keyword>
<dbReference type="AlphaFoldDB" id="A0A6A7B5Z1"/>
<feature type="transmembrane region" description="Helical" evidence="7">
    <location>
        <begin position="106"/>
        <end position="127"/>
    </location>
</feature>
<evidence type="ECO:0000256" key="1">
    <source>
        <dbReference type="ARBA" id="ARBA00004141"/>
    </source>
</evidence>